<evidence type="ECO:0000256" key="1">
    <source>
        <dbReference type="SAM" id="Phobius"/>
    </source>
</evidence>
<sequence>MGVKIFVNALLVLAIGVYFIPVENKKTREDIKDIPLVVFENPKMYTLSENTLSRVVNASHAVKYQNRDEMFNANIIIKNEKVKKDFLVDKIKSDLIISHGDILTFKGNVNYQRDYFINLDTSKLYYNTKDKIAYNDVAYKGNYYKSTVDGTDLYLDSVNSSMKSKNVHFEIDMKN</sequence>
<proteinExistence type="predicted"/>
<gene>
    <name evidence="2" type="primary">lptC</name>
    <name evidence="2" type="ORF">NJU99_09325</name>
</gene>
<protein>
    <submittedName>
        <fullName evidence="2">LPS export ABC transporter periplasmic protein LptC</fullName>
    </submittedName>
</protein>
<dbReference type="EMBL" id="CP100595">
    <property type="protein sequence ID" value="UTJ05467.1"/>
    <property type="molecule type" value="Genomic_DNA"/>
</dbReference>
<keyword evidence="1" id="KW-0812">Transmembrane</keyword>
<organism evidence="2 3">
    <name type="scientific">Arcobacter roscoffensis</name>
    <dbReference type="NCBI Taxonomy" id="2961520"/>
    <lineage>
        <taxon>Bacteria</taxon>
        <taxon>Pseudomonadati</taxon>
        <taxon>Campylobacterota</taxon>
        <taxon>Epsilonproteobacteria</taxon>
        <taxon>Campylobacterales</taxon>
        <taxon>Arcobacteraceae</taxon>
        <taxon>Arcobacter</taxon>
    </lineage>
</organism>
<feature type="transmembrane region" description="Helical" evidence="1">
    <location>
        <begin position="6"/>
        <end position="22"/>
    </location>
</feature>
<dbReference type="RefSeq" id="WP_254575648.1">
    <property type="nucleotide sequence ID" value="NZ_CP100595.1"/>
</dbReference>
<reference evidence="2" key="1">
    <citation type="submission" date="2022-07" db="EMBL/GenBank/DDBJ databases">
        <title>Arcobacter roscoffensis sp. nov., a marine bacterium isolated from coastal seawater collected from Roscoff, France.</title>
        <authorList>
            <person name="Pascual J."/>
            <person name="Lepeaux C."/>
            <person name="Methner A."/>
            <person name="Overmann J."/>
        </authorList>
    </citation>
    <scope>NUCLEOTIDE SEQUENCE</scope>
    <source>
        <strain evidence="2">ARW1-2F2</strain>
    </source>
</reference>
<evidence type="ECO:0000313" key="2">
    <source>
        <dbReference type="EMBL" id="UTJ05467.1"/>
    </source>
</evidence>
<accession>A0ABY5E0S4</accession>
<keyword evidence="1" id="KW-0472">Membrane</keyword>
<evidence type="ECO:0000313" key="3">
    <source>
        <dbReference type="Proteomes" id="UP001060012"/>
    </source>
</evidence>
<keyword evidence="3" id="KW-1185">Reference proteome</keyword>
<keyword evidence="1" id="KW-1133">Transmembrane helix</keyword>
<name>A0ABY5E0S4_9BACT</name>
<dbReference type="Proteomes" id="UP001060012">
    <property type="component" value="Chromosome"/>
</dbReference>